<evidence type="ECO:0000256" key="3">
    <source>
        <dbReference type="ARBA" id="ARBA00022692"/>
    </source>
</evidence>
<keyword evidence="7" id="KW-0186">Copper</keyword>
<evidence type="ECO:0000313" key="8">
    <source>
        <dbReference type="EMBL" id="SPD09785.1"/>
    </source>
</evidence>
<keyword evidence="6 7" id="KW-0472">Membrane</keyword>
<sequence length="127" mass="14784">MIHMTIYWGKKVTLWVDWWRTRTWMSYLLTLLICFLVSVFHQYMEERRLHFKASAYNSSPITTPLLSKLGRTRRVSPARLVTSIMFGVNSALGYLLMLAIMSCNGGVFLAILLGLSFGYYLFRSRDD</sequence>
<evidence type="ECO:0000256" key="1">
    <source>
        <dbReference type="ARBA" id="ARBA00004141"/>
    </source>
</evidence>
<keyword evidence="4 7" id="KW-0187">Copper transport</keyword>
<evidence type="ECO:0000256" key="5">
    <source>
        <dbReference type="ARBA" id="ARBA00022989"/>
    </source>
</evidence>
<comment type="similarity">
    <text evidence="2 7">Belongs to the copper transporter (Ctr) (TC 1.A.56) family. SLC31A subfamily.</text>
</comment>
<comment type="subcellular location">
    <subcellularLocation>
        <location evidence="1 7">Membrane</location>
        <topology evidence="1 7">Multi-pass membrane protein</topology>
    </subcellularLocation>
</comment>
<organism evidence="8">
    <name type="scientific">Fagus sylvatica</name>
    <name type="common">Beechnut</name>
    <dbReference type="NCBI Taxonomy" id="28930"/>
    <lineage>
        <taxon>Eukaryota</taxon>
        <taxon>Viridiplantae</taxon>
        <taxon>Streptophyta</taxon>
        <taxon>Embryophyta</taxon>
        <taxon>Tracheophyta</taxon>
        <taxon>Spermatophyta</taxon>
        <taxon>Magnoliopsida</taxon>
        <taxon>eudicotyledons</taxon>
        <taxon>Gunneridae</taxon>
        <taxon>Pentapetalae</taxon>
        <taxon>rosids</taxon>
        <taxon>fabids</taxon>
        <taxon>Fagales</taxon>
        <taxon>Fagaceae</taxon>
        <taxon>Fagus</taxon>
    </lineage>
</organism>
<accession>A0A2N9HD10</accession>
<dbReference type="GO" id="GO:0005375">
    <property type="term" value="F:copper ion transmembrane transporter activity"/>
    <property type="evidence" value="ECO:0007669"/>
    <property type="project" value="UniProtKB-UniRule"/>
</dbReference>
<protein>
    <recommendedName>
        <fullName evidence="7">Copper transport protein</fullName>
    </recommendedName>
</protein>
<reference evidence="8" key="1">
    <citation type="submission" date="2018-02" db="EMBL/GenBank/DDBJ databases">
        <authorList>
            <person name="Cohen D.B."/>
            <person name="Kent A.D."/>
        </authorList>
    </citation>
    <scope>NUCLEOTIDE SEQUENCE</scope>
</reference>
<proteinExistence type="inferred from homology"/>
<name>A0A2N9HD10_FAGSY</name>
<evidence type="ECO:0000256" key="2">
    <source>
        <dbReference type="ARBA" id="ARBA00006921"/>
    </source>
</evidence>
<dbReference type="GO" id="GO:0005886">
    <property type="term" value="C:plasma membrane"/>
    <property type="evidence" value="ECO:0007669"/>
    <property type="project" value="TreeGrafter"/>
</dbReference>
<keyword evidence="3 7" id="KW-0812">Transmembrane</keyword>
<dbReference type="PANTHER" id="PTHR12483">
    <property type="entry name" value="SOLUTE CARRIER FAMILY 31 COPPER TRANSPORTERS"/>
    <property type="match status" value="1"/>
</dbReference>
<keyword evidence="7" id="KW-0406">Ion transport</keyword>
<dbReference type="PANTHER" id="PTHR12483:SF27">
    <property type="entry name" value="COPPER TRANSPORT PROTEIN CTR1"/>
    <property type="match status" value="1"/>
</dbReference>
<evidence type="ECO:0000256" key="6">
    <source>
        <dbReference type="ARBA" id="ARBA00023136"/>
    </source>
</evidence>
<evidence type="ECO:0000256" key="4">
    <source>
        <dbReference type="ARBA" id="ARBA00022796"/>
    </source>
</evidence>
<dbReference type="Pfam" id="PF04145">
    <property type="entry name" value="Ctr"/>
    <property type="match status" value="1"/>
</dbReference>
<keyword evidence="7" id="KW-0813">Transport</keyword>
<dbReference type="InterPro" id="IPR007274">
    <property type="entry name" value="Cop_transporter"/>
</dbReference>
<feature type="transmembrane region" description="Helical" evidence="7">
    <location>
        <begin position="80"/>
        <end position="100"/>
    </location>
</feature>
<feature type="transmembrane region" description="Helical" evidence="7">
    <location>
        <begin position="106"/>
        <end position="122"/>
    </location>
</feature>
<dbReference type="AlphaFoldDB" id="A0A2N9HD10"/>
<evidence type="ECO:0000256" key="7">
    <source>
        <dbReference type="RuleBase" id="RU367022"/>
    </source>
</evidence>
<gene>
    <name evidence="8" type="ORF">FSB_LOCUS37667</name>
</gene>
<keyword evidence="5 7" id="KW-1133">Transmembrane helix</keyword>
<feature type="transmembrane region" description="Helical" evidence="7">
    <location>
        <begin position="24"/>
        <end position="44"/>
    </location>
</feature>
<dbReference type="EMBL" id="OIVN01003246">
    <property type="protein sequence ID" value="SPD09785.1"/>
    <property type="molecule type" value="Genomic_DNA"/>
</dbReference>